<dbReference type="EMBL" id="PVTF01000003">
    <property type="protein sequence ID" value="PRY44030.1"/>
    <property type="molecule type" value="Genomic_DNA"/>
</dbReference>
<dbReference type="CDD" id="cd00090">
    <property type="entry name" value="HTH_ARSR"/>
    <property type="match status" value="1"/>
</dbReference>
<dbReference type="AlphaFoldDB" id="A0A2T0TEE3"/>
<keyword evidence="3" id="KW-0804">Transcription</keyword>
<organism evidence="5 6">
    <name type="scientific">Umezawaea tangerina</name>
    <dbReference type="NCBI Taxonomy" id="84725"/>
    <lineage>
        <taxon>Bacteria</taxon>
        <taxon>Bacillati</taxon>
        <taxon>Actinomycetota</taxon>
        <taxon>Actinomycetes</taxon>
        <taxon>Pseudonocardiales</taxon>
        <taxon>Pseudonocardiaceae</taxon>
        <taxon>Umezawaea</taxon>
    </lineage>
</organism>
<keyword evidence="1" id="KW-0805">Transcription regulation</keyword>
<accession>A0A2T0TEE3</accession>
<evidence type="ECO:0000256" key="3">
    <source>
        <dbReference type="ARBA" id="ARBA00023163"/>
    </source>
</evidence>
<dbReference type="GO" id="GO:0003700">
    <property type="term" value="F:DNA-binding transcription factor activity"/>
    <property type="evidence" value="ECO:0007669"/>
    <property type="project" value="InterPro"/>
</dbReference>
<feature type="domain" description="HTH arsR-type" evidence="4">
    <location>
        <begin position="11"/>
        <end position="104"/>
    </location>
</feature>
<gene>
    <name evidence="5" type="ORF">CLV43_103781</name>
</gene>
<proteinExistence type="predicted"/>
<protein>
    <submittedName>
        <fullName evidence="5">Helix-turn-helix protein</fullName>
    </submittedName>
</protein>
<dbReference type="InterPro" id="IPR001845">
    <property type="entry name" value="HTH_ArsR_DNA-bd_dom"/>
</dbReference>
<dbReference type="InterPro" id="IPR051081">
    <property type="entry name" value="HTH_MetalResp_TranReg"/>
</dbReference>
<dbReference type="InterPro" id="IPR036388">
    <property type="entry name" value="WH-like_DNA-bd_sf"/>
</dbReference>
<comment type="caution">
    <text evidence="5">The sequence shown here is derived from an EMBL/GenBank/DDBJ whole genome shotgun (WGS) entry which is preliminary data.</text>
</comment>
<dbReference type="PANTHER" id="PTHR33154">
    <property type="entry name" value="TRANSCRIPTIONAL REGULATOR, ARSR FAMILY"/>
    <property type="match status" value="1"/>
</dbReference>
<name>A0A2T0TEE3_9PSEU</name>
<evidence type="ECO:0000259" key="4">
    <source>
        <dbReference type="SMART" id="SM00418"/>
    </source>
</evidence>
<dbReference type="SMART" id="SM00418">
    <property type="entry name" value="HTH_ARSR"/>
    <property type="match status" value="1"/>
</dbReference>
<keyword evidence="6" id="KW-1185">Reference proteome</keyword>
<dbReference type="SUPFAM" id="SSF46785">
    <property type="entry name" value="Winged helix' DNA-binding domain"/>
    <property type="match status" value="1"/>
</dbReference>
<dbReference type="Pfam" id="PF12840">
    <property type="entry name" value="HTH_20"/>
    <property type="match status" value="1"/>
</dbReference>
<dbReference type="GO" id="GO:0003677">
    <property type="term" value="F:DNA binding"/>
    <property type="evidence" value="ECO:0007669"/>
    <property type="project" value="UniProtKB-KW"/>
</dbReference>
<dbReference type="Proteomes" id="UP000239494">
    <property type="component" value="Unassembled WGS sequence"/>
</dbReference>
<reference evidence="5 6" key="1">
    <citation type="submission" date="2018-03" db="EMBL/GenBank/DDBJ databases">
        <title>Genomic Encyclopedia of Archaeal and Bacterial Type Strains, Phase II (KMG-II): from individual species to whole genera.</title>
        <authorList>
            <person name="Goeker M."/>
        </authorList>
    </citation>
    <scope>NUCLEOTIDE SEQUENCE [LARGE SCALE GENOMIC DNA]</scope>
    <source>
        <strain evidence="5 6">DSM 44720</strain>
    </source>
</reference>
<dbReference type="PANTHER" id="PTHR33154:SF15">
    <property type="entry name" value="REGULATORY PROTEIN ARSR"/>
    <property type="match status" value="1"/>
</dbReference>
<dbReference type="OrthoDB" id="7945987at2"/>
<keyword evidence="2" id="KW-0238">DNA-binding</keyword>
<dbReference type="Gene3D" id="1.10.10.10">
    <property type="entry name" value="Winged helix-like DNA-binding domain superfamily/Winged helix DNA-binding domain"/>
    <property type="match status" value="1"/>
</dbReference>
<evidence type="ECO:0000256" key="1">
    <source>
        <dbReference type="ARBA" id="ARBA00023015"/>
    </source>
</evidence>
<evidence type="ECO:0000313" key="5">
    <source>
        <dbReference type="EMBL" id="PRY44030.1"/>
    </source>
</evidence>
<evidence type="ECO:0000256" key="2">
    <source>
        <dbReference type="ARBA" id="ARBA00023125"/>
    </source>
</evidence>
<dbReference type="InterPro" id="IPR011991">
    <property type="entry name" value="ArsR-like_HTH"/>
</dbReference>
<dbReference type="InterPro" id="IPR036390">
    <property type="entry name" value="WH_DNA-bd_sf"/>
</dbReference>
<sequence length="184" mass="20865">MPPPEEIADPATLKALAHPLRRRILAELRRAPASSTTLAAALGQNTGSTSYHLRELAKHGFIEDEPALGKGKERWWRVVPRDLRFPLRSEQSPELAAVLDGLREQQFAEDLESWARFQEKSPEMGDWADAVPFSRGAIIVTRAELEAFFEDYMALLKRHRRAPEDTPADARRLLVRFIAFPDPD</sequence>
<evidence type="ECO:0000313" key="6">
    <source>
        <dbReference type="Proteomes" id="UP000239494"/>
    </source>
</evidence>
<dbReference type="RefSeq" id="WP_106187511.1">
    <property type="nucleotide sequence ID" value="NZ_PVTF01000003.1"/>
</dbReference>